<comment type="caution">
    <text evidence="1">The sequence shown here is derived from an EMBL/GenBank/DDBJ whole genome shotgun (WGS) entry which is preliminary data.</text>
</comment>
<sequence>MTFQEEQDSFQKYIEENYISLFDLIQKLVKEKELSVNNASLYLLTRINSYIEKENYKHFAFVLKEPPFEKYSLIPLPIFALQNMLNFAVSNGQFRPEKQAKKAGIRLSVLNIILAIKYQEHEELEQNKENKPYNQTERNTHLQMIAILAEELAKAKGSKYLKSNNLPNNLQISELLAALAKEIEIEALTAKSVDTYRKRLNEISQFYKGI</sequence>
<proteinExistence type="predicted"/>
<evidence type="ECO:0000313" key="2">
    <source>
        <dbReference type="Proteomes" id="UP000253950"/>
    </source>
</evidence>
<gene>
    <name evidence="1" type="ORF">DPV84_06525</name>
</gene>
<protein>
    <submittedName>
        <fullName evidence="1">Uncharacterized protein</fullName>
    </submittedName>
</protein>
<evidence type="ECO:0000313" key="1">
    <source>
        <dbReference type="EMBL" id="RDF10986.1"/>
    </source>
</evidence>
<organism evidence="1 2">
    <name type="scientific">Haemophilus sputorum</name>
    <dbReference type="NCBI Taxonomy" id="1078480"/>
    <lineage>
        <taxon>Bacteria</taxon>
        <taxon>Pseudomonadati</taxon>
        <taxon>Pseudomonadota</taxon>
        <taxon>Gammaproteobacteria</taxon>
        <taxon>Pasteurellales</taxon>
        <taxon>Pasteurellaceae</taxon>
        <taxon>Haemophilus</taxon>
    </lineage>
</organism>
<dbReference type="RefSeq" id="WP_111389797.1">
    <property type="nucleotide sequence ID" value="NZ_QEQG01000006.1"/>
</dbReference>
<accession>A0ABX9HQA9</accession>
<dbReference type="EMBL" id="QEQG01000006">
    <property type="protein sequence ID" value="RDF10986.1"/>
    <property type="molecule type" value="Genomic_DNA"/>
</dbReference>
<name>A0ABX9HQA9_9PAST</name>
<reference evidence="1 2" key="1">
    <citation type="submission" date="2018-05" db="EMBL/GenBank/DDBJ databases">
        <title>Draft Genome Sequences for a Diverse set of 7 Haemophilus Species.</title>
        <authorList>
            <person name="Nichols M."/>
            <person name="Topaz N."/>
            <person name="Wang X."/>
            <person name="Wang X."/>
            <person name="Boxrud D."/>
        </authorList>
    </citation>
    <scope>NUCLEOTIDE SEQUENCE [LARGE SCALE GENOMIC DNA]</scope>
    <source>
        <strain evidence="1 2">C2015005473</strain>
    </source>
</reference>
<dbReference type="Proteomes" id="UP000253950">
    <property type="component" value="Unassembled WGS sequence"/>
</dbReference>
<keyword evidence="2" id="KW-1185">Reference proteome</keyword>